<feature type="region of interest" description="Disordered" evidence="2">
    <location>
        <begin position="765"/>
        <end position="851"/>
    </location>
</feature>
<dbReference type="Pfam" id="PF10145">
    <property type="entry name" value="PhageMin_Tail"/>
    <property type="match status" value="1"/>
</dbReference>
<feature type="domain" description="Phage tail tape measure protein" evidence="3">
    <location>
        <begin position="124"/>
        <end position="309"/>
    </location>
</feature>
<dbReference type="RefSeq" id="WP_176950067.1">
    <property type="nucleotide sequence ID" value="NZ_JABXYK010000006.1"/>
</dbReference>
<keyword evidence="5" id="KW-1185">Reference proteome</keyword>
<feature type="compositionally biased region" description="Basic and acidic residues" evidence="2">
    <location>
        <begin position="533"/>
        <end position="545"/>
    </location>
</feature>
<proteinExistence type="predicted"/>
<gene>
    <name evidence="4" type="ORF">HV823_12640</name>
</gene>
<feature type="region of interest" description="Disordered" evidence="2">
    <location>
        <begin position="499"/>
        <end position="548"/>
    </location>
</feature>
<dbReference type="NCBIfam" id="TIGR01760">
    <property type="entry name" value="tape_meas_TP901"/>
    <property type="match status" value="1"/>
</dbReference>
<dbReference type="InterPro" id="IPR010090">
    <property type="entry name" value="Phage_tape_meas"/>
</dbReference>
<feature type="region of interest" description="Disordered" evidence="2">
    <location>
        <begin position="865"/>
        <end position="922"/>
    </location>
</feature>
<feature type="region of interest" description="Disordered" evidence="2">
    <location>
        <begin position="722"/>
        <end position="742"/>
    </location>
</feature>
<evidence type="ECO:0000259" key="3">
    <source>
        <dbReference type="Pfam" id="PF10145"/>
    </source>
</evidence>
<sequence length="996" mass="106322">MGKLSASLVVDITDKTGAKTKAIIGNMNRLQRAERDLALADRGAQLSRRDRALERVMIERETSIEERRQRVAMWAARGGTALAVASLAAGKAYKNYADVERRINRIVLNADKGAEAIRPTMATLQKVASDTRMSFADATEGLETLVASGRSLEDALGFLPSVAVTAQASGAAISDVALSADSMAGSMQIGAAEMQRAFDILVAGGKAGKFELRDMSQYLPSLLPAFAALGYEGTEGLQKIVAILQVMRNQAGSSGEAATYLGNVLNKMYSEETSNKFKKFGIDIRKELDLAKASGKDVIDVFVEMAAKATKGDLAKLPMIFTDSELQKGMRALITQRPELEKLFKELGNVDGTALKDVSQIFEDSASKIQKMSNLWGKFTNQIGTGVASVANPVLETVTTAIDDASAQVNALKSFRDNAHYEQTQAEYIRRYQEVNPDASWATANEYFGQALIKLGHGQIKSVLDEIDRDLGRVRGGNITARFPGRGAYQQAAEETLDVSAPRQKGDMAVPQSKPDRQAPLGFGEGYASPGSYERETDAGLRPDQEGSLSDVEALAARAIKADIAREARGRSGFEWLFDPEFWLGKAAGGGTLREQIGFEVTGGALGRSSDTSAVREGSGLPSVTALGIAPPSDVVDKSSLSQVRGPQDVSLRGAPTVISQPSDVQLVQVTNLPVSGAPTEMPGARDDGPDPAWFYDAGRWRKQLLQRHEDTAPLYQRAERLDRDLPPDRGYWPGRNAPPSREAVAVPMAGAAGSFDGKVERLEGADKVSPTPSVQDVQVNSIPSAGAPASRQAEGGDRELMIDRGYWPGDVPPSSDDGTLPKTEARDAFDGEVERRDGLGDVSRTPSVQDVQVTNFPTIVAPVSRAREGDGHELMLDRGYWPGRDAPPTRDESSSRPAAPVASSDGSPERQEAAESGPQEVSLLGTPTVISQPSGVQQVQVMNPPPAPQINMSVVVHATTNASPQEIGDQAANAIGQRVKAALAGVHADTEYSVG</sequence>
<evidence type="ECO:0000313" key="5">
    <source>
        <dbReference type="Proteomes" id="UP000659172"/>
    </source>
</evidence>
<feature type="compositionally biased region" description="Basic and acidic residues" evidence="2">
    <location>
        <begin position="866"/>
        <end position="877"/>
    </location>
</feature>
<dbReference type="PANTHER" id="PTHR37813:SF1">
    <property type="entry name" value="FELS-2 PROPHAGE PROTEIN"/>
    <property type="match status" value="1"/>
</dbReference>
<dbReference type="EMBL" id="JABXYK010000006">
    <property type="protein sequence ID" value="NVP56100.1"/>
    <property type="molecule type" value="Genomic_DNA"/>
</dbReference>
<feature type="region of interest" description="Disordered" evidence="2">
    <location>
        <begin position="607"/>
        <end position="626"/>
    </location>
</feature>
<evidence type="ECO:0000313" key="4">
    <source>
        <dbReference type="EMBL" id="NVP56100.1"/>
    </source>
</evidence>
<comment type="caution">
    <text evidence="4">The sequence shown here is derived from an EMBL/GenBank/DDBJ whole genome shotgun (WGS) entry which is preliminary data.</text>
</comment>
<name>A0ABX2QEH8_9HYPH</name>
<reference evidence="4 5" key="1">
    <citation type="submission" date="2020-06" db="EMBL/GenBank/DDBJ databases">
        <title>Rhizobium sp.nov. isolated from the tomato plant.</title>
        <authorList>
            <person name="Thin K.K."/>
            <person name="Zhang X."/>
            <person name="He S."/>
        </authorList>
    </citation>
    <scope>NUCLEOTIDE SEQUENCE [LARGE SCALE GENOMIC DNA]</scope>
    <source>
        <strain evidence="4 5">DBTS2</strain>
    </source>
</reference>
<evidence type="ECO:0000256" key="1">
    <source>
        <dbReference type="ARBA" id="ARBA00022612"/>
    </source>
</evidence>
<feature type="compositionally biased region" description="Basic and acidic residues" evidence="2">
    <location>
        <begin position="824"/>
        <end position="840"/>
    </location>
</feature>
<organism evidence="4 5">
    <name type="scientific">Mycoplana rhizolycopersici</name>
    <dbReference type="NCBI Taxonomy" id="2746702"/>
    <lineage>
        <taxon>Bacteria</taxon>
        <taxon>Pseudomonadati</taxon>
        <taxon>Pseudomonadota</taxon>
        <taxon>Alphaproteobacteria</taxon>
        <taxon>Hyphomicrobiales</taxon>
        <taxon>Rhizobiaceae</taxon>
        <taxon>Mycoplana</taxon>
    </lineage>
</organism>
<feature type="compositionally biased region" description="Polar residues" evidence="2">
    <location>
        <begin position="771"/>
        <end position="784"/>
    </location>
</feature>
<dbReference type="PANTHER" id="PTHR37813">
    <property type="entry name" value="FELS-2 PROPHAGE PROTEIN"/>
    <property type="match status" value="1"/>
</dbReference>
<dbReference type="Proteomes" id="UP000659172">
    <property type="component" value="Unassembled WGS sequence"/>
</dbReference>
<feature type="compositionally biased region" description="Low complexity" evidence="2">
    <location>
        <begin position="896"/>
        <end position="905"/>
    </location>
</feature>
<keyword evidence="1" id="KW-1188">Viral release from host cell</keyword>
<accession>A0ABX2QEH8</accession>
<evidence type="ECO:0000256" key="2">
    <source>
        <dbReference type="SAM" id="MobiDB-lite"/>
    </source>
</evidence>
<protein>
    <submittedName>
        <fullName evidence="4">Phage tail tape measure protein</fullName>
    </submittedName>
</protein>